<dbReference type="InterPro" id="IPR001509">
    <property type="entry name" value="Epimerase_deHydtase"/>
</dbReference>
<sequence>MIEKKLLITGANGFVGSHLAKLALDNGYKVFAAVRKTSDLSALEGLAVTLVYPDYRNINSITALLDQAGITHIAHVAGKTKGRNLDEYMEANATVTVSLARAALECRQVVEKFVFVSSMAVMGPAPFGKELTELDAPQPVTLYGKSKWQAEQYLADYGSLPLITLRPTAVYGPRDKDMRLVIDMVAKGWELYLGKGPQQLSFIYVKDLCQAILLALASKSNQQTYILSDGVNYSRYDFANQAKKVLKRKTLKLHLPVGVISFALGVLEKVWPSRTSILNRDKLKELTGNWACSIQKARKELGYSPVYPLSTGMEKTIAWNQAPEKAH</sequence>
<dbReference type="PANTHER" id="PTHR43245">
    <property type="entry name" value="BIFUNCTIONAL POLYMYXIN RESISTANCE PROTEIN ARNA"/>
    <property type="match status" value="1"/>
</dbReference>
<dbReference type="Pfam" id="PF01370">
    <property type="entry name" value="Epimerase"/>
    <property type="match status" value="1"/>
</dbReference>
<keyword evidence="3" id="KW-1185">Reference proteome</keyword>
<dbReference type="Proteomes" id="UP000199041">
    <property type="component" value="Unassembled WGS sequence"/>
</dbReference>
<evidence type="ECO:0000259" key="1">
    <source>
        <dbReference type="Pfam" id="PF01370"/>
    </source>
</evidence>
<organism evidence="2 3">
    <name type="scientific">Arachidicoccus rhizosphaerae</name>
    <dbReference type="NCBI Taxonomy" id="551991"/>
    <lineage>
        <taxon>Bacteria</taxon>
        <taxon>Pseudomonadati</taxon>
        <taxon>Bacteroidota</taxon>
        <taxon>Chitinophagia</taxon>
        <taxon>Chitinophagales</taxon>
        <taxon>Chitinophagaceae</taxon>
        <taxon>Arachidicoccus</taxon>
    </lineage>
</organism>
<feature type="domain" description="NAD-dependent epimerase/dehydratase" evidence="1">
    <location>
        <begin position="7"/>
        <end position="222"/>
    </location>
</feature>
<dbReference type="EMBL" id="FNQY01000024">
    <property type="protein sequence ID" value="SEA51185.1"/>
    <property type="molecule type" value="Genomic_DNA"/>
</dbReference>
<dbReference type="RefSeq" id="WP_091400423.1">
    <property type="nucleotide sequence ID" value="NZ_FNQY01000024.1"/>
</dbReference>
<evidence type="ECO:0000313" key="2">
    <source>
        <dbReference type="EMBL" id="SEA51185.1"/>
    </source>
</evidence>
<name>A0A1H4BSQ7_9BACT</name>
<dbReference type="AlphaFoldDB" id="A0A1H4BSQ7"/>
<accession>A0A1H4BSQ7</accession>
<reference evidence="2 3" key="1">
    <citation type="submission" date="2016-10" db="EMBL/GenBank/DDBJ databases">
        <authorList>
            <person name="de Groot N.N."/>
        </authorList>
    </citation>
    <scope>NUCLEOTIDE SEQUENCE [LARGE SCALE GENOMIC DNA]</scope>
    <source>
        <strain evidence="2 3">Vu-144</strain>
    </source>
</reference>
<dbReference type="InterPro" id="IPR036291">
    <property type="entry name" value="NAD(P)-bd_dom_sf"/>
</dbReference>
<dbReference type="InterPro" id="IPR050177">
    <property type="entry name" value="Lipid_A_modif_metabolic_enz"/>
</dbReference>
<dbReference type="SUPFAM" id="SSF51735">
    <property type="entry name" value="NAD(P)-binding Rossmann-fold domains"/>
    <property type="match status" value="1"/>
</dbReference>
<dbReference type="Gene3D" id="3.40.50.720">
    <property type="entry name" value="NAD(P)-binding Rossmann-like Domain"/>
    <property type="match status" value="1"/>
</dbReference>
<protein>
    <submittedName>
        <fullName evidence="2">Nucleoside-diphosphate-sugar epimerase</fullName>
    </submittedName>
</protein>
<dbReference type="PANTHER" id="PTHR43245:SF58">
    <property type="entry name" value="BLL5923 PROTEIN"/>
    <property type="match status" value="1"/>
</dbReference>
<gene>
    <name evidence="2" type="ORF">SAMN05192529_12415</name>
</gene>
<dbReference type="STRING" id="551991.SAMN05192529_12415"/>
<evidence type="ECO:0000313" key="3">
    <source>
        <dbReference type="Proteomes" id="UP000199041"/>
    </source>
</evidence>
<dbReference type="OrthoDB" id="9803111at2"/>
<proteinExistence type="predicted"/>